<feature type="domain" description="Glucose-methanol-choline oxidoreductase N-terminal" evidence="4">
    <location>
        <begin position="880"/>
        <end position="894"/>
    </location>
</feature>
<dbReference type="PANTHER" id="PTHR11552">
    <property type="entry name" value="GLUCOSE-METHANOL-CHOLINE GMC OXIDOREDUCTASE"/>
    <property type="match status" value="1"/>
</dbReference>
<dbReference type="SUPFAM" id="SSF54373">
    <property type="entry name" value="FAD-linked reductases, C-terminal domain"/>
    <property type="match status" value="2"/>
</dbReference>
<sequence>ISVSKIKDEYDFIVIGAGSAGSVVASRLSEQKEWSVLLLEAGDHESEITDVPILSLYLHGSRYDWKYKTEPSNSACLAMKEKRCCWTRGKVIGGSSVLNTMLYVRGNKKDYDNWAEMGNTGWSFEEVLPYFLKSQDQRNPYLSRNKRYHSTGGYLTVDDAPWHTPLGLAFLQAGEEMGYPIRDINGESQTGFALFQFTTRRGMRVSSAKAFLNPVRLRSNLDIALNTMVTKILIDGSKKAVGVQYFRDGKLGVVRARKEVILSAGAVNSPQLLMLSGIGQREQLEKHGIGVVVDSPGVGENVMDHIAVGGMAFLIDHPISLTQTETISLVMSRVVNANSAIRYAVSGEGPLTSSVGLETVAFLTTKFGNATDDWPDIELMLTSASTNSDGGSNVKRAHCLADTFYDSINNRDVFGVFPMIMRPKSRGSIRLKNKDPFQAPLIYHNYLTHPEDVRVLREGLKAGLAIGETQAMKRFGARFHNKLIPGCKNLPEYTDEYWDCYIRHYTMTIYHMSGSVKMGPTSDPWAVVDPRLKVYGVKNLRVIDASIMPLITTVIPENSNLSNPDMRSKATISKYNVAINVSYDYSHQLFCYINLLIKYKILKKCSVILKKTSVVPLPGQKIQNEYDFIVVGGGSAGAVVASRLSEIKGWRVLLLEAGGDETEISDIPSLAGYLQLTNMDWQYKTEPPPLSSPYCKAMNGDRWLRFPLKCRFNVKCKNLSHLNAKRILKQREVAKIFTSTYFIGIHPTFREFPEIHLNEVHLKTEKGIFVEIISWCSTYTYRLKLITGSSTKYEIRDINGERQTGFMIAQGTIRRGSRCSTAKAFLRPVRLRKNLHIAMNSHVSKIILRGEPPRATGVELIRGGVRQVVRARREVILSAGAINSPQLMMLSGIGPKEELARLGLPIIKDLPVGYNLQDHVGLGGLTFIVDDPITFKKSSTIISYRYQTLPVAIDYIFYERGPMTSLGGVEGLAFVNTKYNPDQSGEWPDVQFHFAPSSVNSDGGEQIRRILNLRDGVYNSMYKPLVPAETWTILPLLLRPLSTGRVRLRNADPLSAPIIEPNYFTHRQDVLTLIEGIRIALNISDTQAFQRFRSRPLLTLMPGCTDY</sequence>
<dbReference type="OMA" id="IPGANTM"/>
<dbReference type="PANTHER" id="PTHR11552:SF154">
    <property type="entry name" value="FI04917P"/>
    <property type="match status" value="1"/>
</dbReference>
<dbReference type="Pfam" id="PF05199">
    <property type="entry name" value="GMC_oxred_C"/>
    <property type="match status" value="2"/>
</dbReference>
<dbReference type="Gene3D" id="3.30.560.10">
    <property type="entry name" value="Glucose Oxidase, domain 3"/>
    <property type="match status" value="2"/>
</dbReference>
<dbReference type="InterPro" id="IPR000172">
    <property type="entry name" value="GMC_OxRdtase_N"/>
</dbReference>
<name>T1I474_RHOPR</name>
<dbReference type="STRING" id="13249.T1I474"/>
<dbReference type="InterPro" id="IPR036188">
    <property type="entry name" value="FAD/NAD-bd_sf"/>
</dbReference>
<dbReference type="EMBL" id="ACPB03007741">
    <property type="status" value="NOT_ANNOTATED_CDS"/>
    <property type="molecule type" value="Genomic_DNA"/>
</dbReference>
<evidence type="ECO:0000256" key="2">
    <source>
        <dbReference type="RuleBase" id="RU003968"/>
    </source>
</evidence>
<dbReference type="EMBL" id="ACPB03007740">
    <property type="status" value="NOT_ANNOTATED_CDS"/>
    <property type="molecule type" value="Genomic_DNA"/>
</dbReference>
<keyword evidence="2" id="KW-0274">FAD</keyword>
<evidence type="ECO:0000256" key="1">
    <source>
        <dbReference type="ARBA" id="ARBA00010790"/>
    </source>
</evidence>
<reference evidence="5" key="1">
    <citation type="submission" date="2015-05" db="UniProtKB">
        <authorList>
            <consortium name="EnsemblMetazoa"/>
        </authorList>
    </citation>
    <scope>IDENTIFICATION</scope>
</reference>
<dbReference type="Pfam" id="PF00732">
    <property type="entry name" value="GMC_oxred_N"/>
    <property type="match status" value="2"/>
</dbReference>
<dbReference type="AlphaFoldDB" id="T1I474"/>
<dbReference type="PROSITE" id="PS00623">
    <property type="entry name" value="GMC_OXRED_1"/>
    <property type="match status" value="1"/>
</dbReference>
<dbReference type="VEuPathDB" id="VectorBase:RPRC011093"/>
<dbReference type="SUPFAM" id="SSF51905">
    <property type="entry name" value="FAD/NAD(P)-binding domain"/>
    <property type="match status" value="2"/>
</dbReference>
<dbReference type="EMBL" id="ACPB03007739">
    <property type="status" value="NOT_ANNOTATED_CDS"/>
    <property type="molecule type" value="Genomic_DNA"/>
</dbReference>
<dbReference type="GO" id="GO:0016614">
    <property type="term" value="F:oxidoreductase activity, acting on CH-OH group of donors"/>
    <property type="evidence" value="ECO:0007669"/>
    <property type="project" value="InterPro"/>
</dbReference>
<dbReference type="Proteomes" id="UP000015103">
    <property type="component" value="Unassembled WGS sequence"/>
</dbReference>
<evidence type="ECO:0000313" key="6">
    <source>
        <dbReference type="Proteomes" id="UP000015103"/>
    </source>
</evidence>
<protein>
    <recommendedName>
        <fullName evidence="3 4">Glucose-methanol-choline oxidoreductase N-terminal domain-containing protein</fullName>
    </recommendedName>
</protein>
<dbReference type="HOGENOM" id="CLU_002865_9_2_1"/>
<evidence type="ECO:0000313" key="5">
    <source>
        <dbReference type="EnsemblMetazoa" id="RPRC011093-PA"/>
    </source>
</evidence>
<comment type="similarity">
    <text evidence="1 2">Belongs to the GMC oxidoreductase family.</text>
</comment>
<dbReference type="eggNOG" id="KOG1238">
    <property type="taxonomic scope" value="Eukaryota"/>
</dbReference>
<organism evidence="5 6">
    <name type="scientific">Rhodnius prolixus</name>
    <name type="common">Triatomid bug</name>
    <dbReference type="NCBI Taxonomy" id="13249"/>
    <lineage>
        <taxon>Eukaryota</taxon>
        <taxon>Metazoa</taxon>
        <taxon>Ecdysozoa</taxon>
        <taxon>Arthropoda</taxon>
        <taxon>Hexapoda</taxon>
        <taxon>Insecta</taxon>
        <taxon>Pterygota</taxon>
        <taxon>Neoptera</taxon>
        <taxon>Paraneoptera</taxon>
        <taxon>Hemiptera</taxon>
        <taxon>Heteroptera</taxon>
        <taxon>Panheteroptera</taxon>
        <taxon>Cimicomorpha</taxon>
        <taxon>Reduviidae</taxon>
        <taxon>Triatominae</taxon>
        <taxon>Rhodnius</taxon>
    </lineage>
</organism>
<dbReference type="InParanoid" id="T1I474"/>
<evidence type="ECO:0000259" key="3">
    <source>
        <dbReference type="PROSITE" id="PS00623"/>
    </source>
</evidence>
<feature type="domain" description="Glucose-methanol-choline oxidoreductase N-terminal" evidence="4">
    <location>
        <begin position="265"/>
        <end position="279"/>
    </location>
</feature>
<evidence type="ECO:0000259" key="4">
    <source>
        <dbReference type="PROSITE" id="PS00624"/>
    </source>
</evidence>
<accession>T1I474</accession>
<dbReference type="GO" id="GO:0050660">
    <property type="term" value="F:flavin adenine dinucleotide binding"/>
    <property type="evidence" value="ECO:0007669"/>
    <property type="project" value="InterPro"/>
</dbReference>
<dbReference type="InterPro" id="IPR012132">
    <property type="entry name" value="GMC_OxRdtase"/>
</dbReference>
<proteinExistence type="inferred from homology"/>
<dbReference type="Gene3D" id="3.50.50.60">
    <property type="entry name" value="FAD/NAD(P)-binding domain"/>
    <property type="match status" value="3"/>
</dbReference>
<dbReference type="FunCoup" id="T1I474">
    <property type="interactions" value="15"/>
</dbReference>
<keyword evidence="6" id="KW-1185">Reference proteome</keyword>
<feature type="domain" description="Glucose-methanol-choline oxidoreductase N-terminal" evidence="3">
    <location>
        <begin position="89"/>
        <end position="112"/>
    </location>
</feature>
<dbReference type="PROSITE" id="PS00624">
    <property type="entry name" value="GMC_OXRED_2"/>
    <property type="match status" value="2"/>
</dbReference>
<keyword evidence="2" id="KW-0285">Flavoprotein</keyword>
<dbReference type="EnsemblMetazoa" id="RPRC011093-RA">
    <property type="protein sequence ID" value="RPRC011093-PA"/>
    <property type="gene ID" value="RPRC011093"/>
</dbReference>
<dbReference type="InterPro" id="IPR007867">
    <property type="entry name" value="GMC_OxRtase_C"/>
</dbReference>